<feature type="compositionally biased region" description="Basic and acidic residues" evidence="1">
    <location>
        <begin position="119"/>
        <end position="137"/>
    </location>
</feature>
<keyword evidence="3" id="KW-1185">Reference proteome</keyword>
<feature type="region of interest" description="Disordered" evidence="1">
    <location>
        <begin position="15"/>
        <end position="218"/>
    </location>
</feature>
<feature type="compositionally biased region" description="Pro residues" evidence="1">
    <location>
        <begin position="22"/>
        <end position="32"/>
    </location>
</feature>
<feature type="region of interest" description="Disordered" evidence="1">
    <location>
        <begin position="384"/>
        <end position="406"/>
    </location>
</feature>
<proteinExistence type="predicted"/>
<sequence length="459" mass="50231">MTELRRGSVTELLQGAANLYSPPSPRYTPVPHPDCWNDTKGLRQEKEKLAASSRLSRPAFPFHSVNPDQPPSPNKPNPTNCLHNLGQPHSLSPSLGTKGVPASRQHELDVPKLNNTSKKSTEGTEGKEGKERTEKSTKPGVSSSRVKQSTLKPGKHEVAKGSSGGDKTVTPALRGTKMGRGGSGVLNKESGTTHNNNNKNNNNNNSNTDQDNVPSKPHFRVMAGCSGAYQQAVREVRGSTPDTSVVVLGVLDNNTNTGSTTTSQQPNKASPHFNTRTFTVAIAAAKMRSLGLRRSGTAKVSCAGPDPIPELPNDNTSSDQMHTPDSSLFAVQRKPESTRPRGTKKVFEDAYVVTWSQSVLPADQSDFNITFNKPRKNRVVRVGKLRRRSTHTSSSNIIPPQDKLEDKQDREAAEWLEWRRTHDRVLEWLRSNAQVEADESHVISMLLDPDPKKGGLFRT</sequence>
<dbReference type="AlphaFoldDB" id="A0AAE1NLT9"/>
<evidence type="ECO:0000313" key="2">
    <source>
        <dbReference type="EMBL" id="KAK4292318.1"/>
    </source>
</evidence>
<protein>
    <submittedName>
        <fullName evidence="2">Uncharacterized protein</fullName>
    </submittedName>
</protein>
<dbReference type="Proteomes" id="UP001292094">
    <property type="component" value="Unassembled WGS sequence"/>
</dbReference>
<feature type="compositionally biased region" description="Low complexity" evidence="1">
    <location>
        <begin position="195"/>
        <end position="207"/>
    </location>
</feature>
<comment type="caution">
    <text evidence="2">The sequence shown here is derived from an EMBL/GenBank/DDBJ whole genome shotgun (WGS) entry which is preliminary data.</text>
</comment>
<feature type="region of interest" description="Disordered" evidence="1">
    <location>
        <begin position="301"/>
        <end position="323"/>
    </location>
</feature>
<accession>A0AAE1NLT9</accession>
<reference evidence="2" key="1">
    <citation type="submission" date="2023-11" db="EMBL/GenBank/DDBJ databases">
        <title>Genome assemblies of two species of porcelain crab, Petrolisthes cinctipes and Petrolisthes manimaculis (Anomura: Porcellanidae).</title>
        <authorList>
            <person name="Angst P."/>
        </authorList>
    </citation>
    <scope>NUCLEOTIDE SEQUENCE</scope>
    <source>
        <strain evidence="2">PB745_02</strain>
        <tissue evidence="2">Gill</tissue>
    </source>
</reference>
<feature type="compositionally biased region" description="Basic and acidic residues" evidence="1">
    <location>
        <begin position="35"/>
        <end position="49"/>
    </location>
</feature>
<feature type="compositionally biased region" description="Polar residues" evidence="1">
    <location>
        <begin position="313"/>
        <end position="323"/>
    </location>
</feature>
<organism evidence="2 3">
    <name type="scientific">Petrolisthes manimaculis</name>
    <dbReference type="NCBI Taxonomy" id="1843537"/>
    <lineage>
        <taxon>Eukaryota</taxon>
        <taxon>Metazoa</taxon>
        <taxon>Ecdysozoa</taxon>
        <taxon>Arthropoda</taxon>
        <taxon>Crustacea</taxon>
        <taxon>Multicrustacea</taxon>
        <taxon>Malacostraca</taxon>
        <taxon>Eumalacostraca</taxon>
        <taxon>Eucarida</taxon>
        <taxon>Decapoda</taxon>
        <taxon>Pleocyemata</taxon>
        <taxon>Anomura</taxon>
        <taxon>Galatheoidea</taxon>
        <taxon>Porcellanidae</taxon>
        <taxon>Petrolisthes</taxon>
    </lineage>
</organism>
<evidence type="ECO:0000256" key="1">
    <source>
        <dbReference type="SAM" id="MobiDB-lite"/>
    </source>
</evidence>
<evidence type="ECO:0000313" key="3">
    <source>
        <dbReference type="Proteomes" id="UP001292094"/>
    </source>
</evidence>
<feature type="compositionally biased region" description="Polar residues" evidence="1">
    <location>
        <begin position="139"/>
        <end position="151"/>
    </location>
</feature>
<name>A0AAE1NLT9_9EUCA</name>
<gene>
    <name evidence="2" type="ORF">Pmani_034915</name>
</gene>
<dbReference type="EMBL" id="JAWZYT010004871">
    <property type="protein sequence ID" value="KAK4292318.1"/>
    <property type="molecule type" value="Genomic_DNA"/>
</dbReference>